<reference evidence="1 2" key="1">
    <citation type="submission" date="2019-11" db="EMBL/GenBank/DDBJ databases">
        <title>Draft Whole-Genome sequence of the marine photosynthetic bacterium Rhodovulum strictum DSM 11289.</title>
        <authorList>
            <person name="Kyndt J.A."/>
            <person name="Meyer T.E."/>
        </authorList>
    </citation>
    <scope>NUCLEOTIDE SEQUENCE [LARGE SCALE GENOMIC DNA]</scope>
    <source>
        <strain evidence="1 2">DSM 11289</strain>
    </source>
</reference>
<comment type="caution">
    <text evidence="1">The sequence shown here is derived from an EMBL/GenBank/DDBJ whole genome shotgun (WGS) entry which is preliminary data.</text>
</comment>
<accession>A0A844BMZ9</accession>
<dbReference type="EMBL" id="WJPO01000028">
    <property type="protein sequence ID" value="MRH22313.1"/>
    <property type="molecule type" value="Genomic_DNA"/>
</dbReference>
<gene>
    <name evidence="1" type="ORF">GH815_15115</name>
</gene>
<evidence type="ECO:0000313" key="1">
    <source>
        <dbReference type="EMBL" id="MRH22313.1"/>
    </source>
</evidence>
<protein>
    <submittedName>
        <fullName evidence="1">Uncharacterized protein</fullName>
    </submittedName>
</protein>
<evidence type="ECO:0000313" key="2">
    <source>
        <dbReference type="Proteomes" id="UP000466730"/>
    </source>
</evidence>
<dbReference type="Proteomes" id="UP000466730">
    <property type="component" value="Unassembled WGS sequence"/>
</dbReference>
<proteinExistence type="predicted"/>
<sequence>MALLVGFQDDDRPEHCMPFAAARCETVPYALVNAALSCVPWVDYVVAPLVNAQFDALDLAAQLSSAGYRGRFIVVTPALPAPNVIRQEIEQLCPGLTVELVPRARI</sequence>
<dbReference type="RefSeq" id="WP_153749596.1">
    <property type="nucleotide sequence ID" value="NZ_BAAADI010000010.1"/>
</dbReference>
<keyword evidence="2" id="KW-1185">Reference proteome</keyword>
<organism evidence="1 2">
    <name type="scientific">Rhodovulum strictum</name>
    <dbReference type="NCBI Taxonomy" id="58314"/>
    <lineage>
        <taxon>Bacteria</taxon>
        <taxon>Pseudomonadati</taxon>
        <taxon>Pseudomonadota</taxon>
        <taxon>Alphaproteobacteria</taxon>
        <taxon>Rhodobacterales</taxon>
        <taxon>Paracoccaceae</taxon>
        <taxon>Rhodovulum</taxon>
    </lineage>
</organism>
<dbReference type="AlphaFoldDB" id="A0A844BMZ9"/>
<name>A0A844BMZ9_9RHOB</name>
<dbReference type="OrthoDB" id="7864872at2"/>